<organism evidence="1 2">
    <name type="scientific">Algoriphagus oliviformis</name>
    <dbReference type="NCBI Taxonomy" id="2811231"/>
    <lineage>
        <taxon>Bacteria</taxon>
        <taxon>Pseudomonadati</taxon>
        <taxon>Bacteroidota</taxon>
        <taxon>Cytophagia</taxon>
        <taxon>Cytophagales</taxon>
        <taxon>Cyclobacteriaceae</taxon>
        <taxon>Algoriphagus</taxon>
    </lineage>
</organism>
<sequence length="116" mass="12621">MSKRWFLFLGLYLACLSGIAFGLDLGVTAAPVGSKASSEVLKIAEVGIGDYLPDEARISRGITSAFPRQRFDESFAVSETAGLEFLACKLIRSYSELHLEDYAIQLMGKTIQVNAP</sequence>
<evidence type="ECO:0000313" key="1">
    <source>
        <dbReference type="EMBL" id="MBN7813701.1"/>
    </source>
</evidence>
<reference evidence="1 2" key="1">
    <citation type="submission" date="2021-03" db="EMBL/GenBank/DDBJ databases">
        <title>novel species isolated from a fishpond in China.</title>
        <authorList>
            <person name="Lu H."/>
            <person name="Cai Z."/>
        </authorList>
    </citation>
    <scope>NUCLEOTIDE SEQUENCE [LARGE SCALE GENOMIC DNA]</scope>
    <source>
        <strain evidence="1 2">H41</strain>
    </source>
</reference>
<protein>
    <submittedName>
        <fullName evidence="1">Uncharacterized protein</fullName>
    </submittedName>
</protein>
<name>A0ABS3CAY8_9BACT</name>
<dbReference type="Proteomes" id="UP000664317">
    <property type="component" value="Unassembled WGS sequence"/>
</dbReference>
<proteinExistence type="predicted"/>
<accession>A0ABS3CAY8</accession>
<comment type="caution">
    <text evidence="1">The sequence shown here is derived from an EMBL/GenBank/DDBJ whole genome shotgun (WGS) entry which is preliminary data.</text>
</comment>
<dbReference type="RefSeq" id="WP_206580473.1">
    <property type="nucleotide sequence ID" value="NZ_JAFKCT010000019.1"/>
</dbReference>
<keyword evidence="2" id="KW-1185">Reference proteome</keyword>
<dbReference type="EMBL" id="JAFKCT010000019">
    <property type="protein sequence ID" value="MBN7813701.1"/>
    <property type="molecule type" value="Genomic_DNA"/>
</dbReference>
<gene>
    <name evidence="1" type="ORF">J0A68_22280</name>
</gene>
<evidence type="ECO:0000313" key="2">
    <source>
        <dbReference type="Proteomes" id="UP000664317"/>
    </source>
</evidence>